<name>A0A1E7FL04_9STRA</name>
<evidence type="ECO:0000256" key="2">
    <source>
        <dbReference type="ARBA" id="ARBA00022679"/>
    </source>
</evidence>
<keyword evidence="11" id="KW-1185">Reference proteome</keyword>
<dbReference type="EC" id="2.3.2.23" evidence="1"/>
<dbReference type="GO" id="GO:0005524">
    <property type="term" value="F:ATP binding"/>
    <property type="evidence" value="ECO:0007669"/>
    <property type="project" value="UniProtKB-UniRule"/>
</dbReference>
<feature type="compositionally biased region" description="Low complexity" evidence="8">
    <location>
        <begin position="228"/>
        <end position="237"/>
    </location>
</feature>
<evidence type="ECO:0000259" key="9">
    <source>
        <dbReference type="PROSITE" id="PS50127"/>
    </source>
</evidence>
<protein>
    <recommendedName>
        <fullName evidence="1">E2 ubiquitin-conjugating enzyme</fullName>
        <ecNumber evidence="1">2.3.2.23</ecNumber>
    </recommendedName>
</protein>
<reference evidence="10 11" key="1">
    <citation type="submission" date="2016-09" db="EMBL/GenBank/DDBJ databases">
        <title>Extensive genetic diversity and differential bi-allelic expression allows diatom success in the polar Southern Ocean.</title>
        <authorList>
            <consortium name="DOE Joint Genome Institute"/>
            <person name="Mock T."/>
            <person name="Otillar R.P."/>
            <person name="Strauss J."/>
            <person name="Dupont C."/>
            <person name="Frickenhaus S."/>
            <person name="Maumus F."/>
            <person name="Mcmullan M."/>
            <person name="Sanges R."/>
            <person name="Schmutz J."/>
            <person name="Toseland A."/>
            <person name="Valas R."/>
            <person name="Veluchamy A."/>
            <person name="Ward B.J."/>
            <person name="Allen A."/>
            <person name="Barry K."/>
            <person name="Falciatore A."/>
            <person name="Ferrante M."/>
            <person name="Fortunato A.E."/>
            <person name="Gloeckner G."/>
            <person name="Gruber A."/>
            <person name="Hipkin R."/>
            <person name="Janech M."/>
            <person name="Kroth P."/>
            <person name="Leese F."/>
            <person name="Lindquist E."/>
            <person name="Lyon B.R."/>
            <person name="Martin J."/>
            <person name="Mayer C."/>
            <person name="Parker M."/>
            <person name="Quesneville H."/>
            <person name="Raymond J."/>
            <person name="Uhlig C."/>
            <person name="Valentin K.U."/>
            <person name="Worden A.Z."/>
            <person name="Armbrust E.V."/>
            <person name="Bowler C."/>
            <person name="Green B."/>
            <person name="Moulton V."/>
            <person name="Van Oosterhout C."/>
            <person name="Grigoriev I."/>
        </authorList>
    </citation>
    <scope>NUCLEOTIDE SEQUENCE [LARGE SCALE GENOMIC DNA]</scope>
    <source>
        <strain evidence="10 11">CCMP1102</strain>
    </source>
</reference>
<dbReference type="PANTHER" id="PTHR24067">
    <property type="entry name" value="UBIQUITIN-CONJUGATING ENZYME E2"/>
    <property type="match status" value="1"/>
</dbReference>
<dbReference type="Gene3D" id="3.10.110.10">
    <property type="entry name" value="Ubiquitin Conjugating Enzyme"/>
    <property type="match status" value="1"/>
</dbReference>
<sequence>MSSSSIGSSSIARGASLYRPYSRSSSTSSISSIENLPPRTLARVSKEVRDLMRSPPEGINLVVDNETGLPASLGEIVAEIEGPQGTPYEKRFFRLKLVLGAEFPTAPPRGFFLTKIYHPNVDMSTGAICVNTLKRDWSPETTFSYILSVIRCLLINPFPESSLNDEAGKLFMGSYDEYSKRASLMADVHGRPHSSNAMPEGDDESDGRTDSPTKRKSRMEPGMNPLASKNSNSISSSNGGGKLGSKQASGRRMSKKKSLKRL</sequence>
<evidence type="ECO:0000256" key="8">
    <source>
        <dbReference type="SAM" id="MobiDB-lite"/>
    </source>
</evidence>
<proteinExistence type="inferred from homology"/>
<feature type="domain" description="UBC core" evidence="9">
    <location>
        <begin position="39"/>
        <end position="191"/>
    </location>
</feature>
<evidence type="ECO:0000256" key="4">
    <source>
        <dbReference type="ARBA" id="ARBA00022786"/>
    </source>
</evidence>
<comment type="similarity">
    <text evidence="7">Belongs to the ubiquitin-conjugating enzyme family.</text>
</comment>
<dbReference type="InterPro" id="IPR050113">
    <property type="entry name" value="Ub_conjugating_enzyme"/>
</dbReference>
<dbReference type="Proteomes" id="UP000095751">
    <property type="component" value="Unassembled WGS sequence"/>
</dbReference>
<gene>
    <name evidence="10" type="ORF">FRACYDRAFT_207239</name>
</gene>
<keyword evidence="3 7" id="KW-0547">Nucleotide-binding</keyword>
<dbReference type="InterPro" id="IPR016135">
    <property type="entry name" value="UBQ-conjugating_enzyme/RWD"/>
</dbReference>
<feature type="compositionally biased region" description="Basic residues" evidence="8">
    <location>
        <begin position="252"/>
        <end position="262"/>
    </location>
</feature>
<dbReference type="Pfam" id="PF00179">
    <property type="entry name" value="UQ_con"/>
    <property type="match status" value="1"/>
</dbReference>
<evidence type="ECO:0000256" key="6">
    <source>
        <dbReference type="PROSITE-ProRule" id="PRU10133"/>
    </source>
</evidence>
<dbReference type="AlphaFoldDB" id="A0A1E7FL04"/>
<dbReference type="CDD" id="cd23804">
    <property type="entry name" value="UBCc_UBE2S"/>
    <property type="match status" value="1"/>
</dbReference>
<dbReference type="InterPro" id="IPR023313">
    <property type="entry name" value="UBQ-conjugating_AS"/>
</dbReference>
<evidence type="ECO:0000256" key="1">
    <source>
        <dbReference type="ARBA" id="ARBA00012486"/>
    </source>
</evidence>
<dbReference type="SMART" id="SM00212">
    <property type="entry name" value="UBCc"/>
    <property type="match status" value="1"/>
</dbReference>
<dbReference type="FunFam" id="3.10.110.10:FF:000031">
    <property type="entry name" value="Ubiquitin-conjugating enzyme E2 22"/>
    <property type="match status" value="1"/>
</dbReference>
<feature type="region of interest" description="Disordered" evidence="8">
    <location>
        <begin position="189"/>
        <end position="262"/>
    </location>
</feature>
<dbReference type="PROSITE" id="PS00183">
    <property type="entry name" value="UBC_1"/>
    <property type="match status" value="1"/>
</dbReference>
<keyword evidence="5 7" id="KW-0067">ATP-binding</keyword>
<dbReference type="OrthoDB" id="10069349at2759"/>
<evidence type="ECO:0000313" key="10">
    <source>
        <dbReference type="EMBL" id="OEU18858.1"/>
    </source>
</evidence>
<evidence type="ECO:0000256" key="7">
    <source>
        <dbReference type="RuleBase" id="RU362109"/>
    </source>
</evidence>
<dbReference type="EMBL" id="KV784356">
    <property type="protein sequence ID" value="OEU18858.1"/>
    <property type="molecule type" value="Genomic_DNA"/>
</dbReference>
<dbReference type="SUPFAM" id="SSF54495">
    <property type="entry name" value="UBC-like"/>
    <property type="match status" value="1"/>
</dbReference>
<evidence type="ECO:0000313" key="11">
    <source>
        <dbReference type="Proteomes" id="UP000095751"/>
    </source>
</evidence>
<dbReference type="PROSITE" id="PS50127">
    <property type="entry name" value="UBC_2"/>
    <property type="match status" value="1"/>
</dbReference>
<evidence type="ECO:0000256" key="3">
    <source>
        <dbReference type="ARBA" id="ARBA00022741"/>
    </source>
</evidence>
<keyword evidence="4 7" id="KW-0833">Ubl conjugation pathway</keyword>
<dbReference type="KEGG" id="fcy:FRACYDRAFT_207239"/>
<accession>A0A1E7FL04</accession>
<dbReference type="GO" id="GO:0061631">
    <property type="term" value="F:ubiquitin conjugating enzyme activity"/>
    <property type="evidence" value="ECO:0007669"/>
    <property type="project" value="UniProtKB-EC"/>
</dbReference>
<organism evidence="10 11">
    <name type="scientific">Fragilariopsis cylindrus CCMP1102</name>
    <dbReference type="NCBI Taxonomy" id="635003"/>
    <lineage>
        <taxon>Eukaryota</taxon>
        <taxon>Sar</taxon>
        <taxon>Stramenopiles</taxon>
        <taxon>Ochrophyta</taxon>
        <taxon>Bacillariophyta</taxon>
        <taxon>Bacillariophyceae</taxon>
        <taxon>Bacillariophycidae</taxon>
        <taxon>Bacillariales</taxon>
        <taxon>Bacillariaceae</taxon>
        <taxon>Fragilariopsis</taxon>
    </lineage>
</organism>
<keyword evidence="2" id="KW-0808">Transferase</keyword>
<evidence type="ECO:0000256" key="5">
    <source>
        <dbReference type="ARBA" id="ARBA00022840"/>
    </source>
</evidence>
<feature type="active site" description="Glycyl thioester intermediate" evidence="6">
    <location>
        <position position="129"/>
    </location>
</feature>
<dbReference type="InParanoid" id="A0A1E7FL04"/>
<dbReference type="InterPro" id="IPR000608">
    <property type="entry name" value="UBC"/>
</dbReference>